<dbReference type="Proteomes" id="UP000198725">
    <property type="component" value="Unassembled WGS sequence"/>
</dbReference>
<dbReference type="AlphaFoldDB" id="A0A1I4EV39"/>
<name>A0A1I4EV39_9GAMM</name>
<keyword evidence="4" id="KW-1185">Reference proteome</keyword>
<evidence type="ECO:0000313" key="4">
    <source>
        <dbReference type="Proteomes" id="UP000198725"/>
    </source>
</evidence>
<dbReference type="RefSeq" id="WP_092704735.1">
    <property type="nucleotide sequence ID" value="NZ_FOSR01000014.1"/>
</dbReference>
<reference evidence="4" key="1">
    <citation type="submission" date="2016-10" db="EMBL/GenBank/DDBJ databases">
        <authorList>
            <person name="Varghese N."/>
            <person name="Submissions S."/>
        </authorList>
    </citation>
    <scope>NUCLEOTIDE SEQUENCE [LARGE SCALE GENOMIC DNA]</scope>
    <source>
        <strain evidence="4">MO64</strain>
    </source>
</reference>
<keyword evidence="2" id="KW-0732">Signal</keyword>
<proteinExistence type="predicted"/>
<sequence>MHKFTLAATVFALPLLALAASSPCHAQSIGSLLHSVTDTVTQKVQQKIQDKAGEQADATLNGHSTTARRGMPRITGGFDFSPAPVSLYQDDFAATAIGAMPRPWKTNGSGQVVSVQGFPGKWLELSGSSTFKLSREHRLPDRFTIEFDLLPLAETPSDLNNPLFGFAGDDRATDYLSDGVNDGALNAIDLLFFNAGSDVSVYSGASGFNSNPDFNVQGYANRILHVSIAVDGNRERVWLDRTKILDSRMFQNNPSRYFFISAPMKYDHGAKLLLGNVRIGGYK</sequence>
<feature type="region of interest" description="Disordered" evidence="1">
    <location>
        <begin position="51"/>
        <end position="73"/>
    </location>
</feature>
<dbReference type="EMBL" id="FOSR01000014">
    <property type="protein sequence ID" value="SFL09544.1"/>
    <property type="molecule type" value="Genomic_DNA"/>
</dbReference>
<accession>A0A1I4EV39</accession>
<feature type="chain" id="PRO_5011493168" evidence="2">
    <location>
        <begin position="27"/>
        <end position="283"/>
    </location>
</feature>
<protein>
    <submittedName>
        <fullName evidence="3">Uncharacterized protein</fullName>
    </submittedName>
</protein>
<gene>
    <name evidence="3" type="ORF">SAMN05192579_11442</name>
</gene>
<evidence type="ECO:0000313" key="3">
    <source>
        <dbReference type="EMBL" id="SFL09544.1"/>
    </source>
</evidence>
<evidence type="ECO:0000256" key="2">
    <source>
        <dbReference type="SAM" id="SignalP"/>
    </source>
</evidence>
<evidence type="ECO:0000256" key="1">
    <source>
        <dbReference type="SAM" id="MobiDB-lite"/>
    </source>
</evidence>
<feature type="signal peptide" evidence="2">
    <location>
        <begin position="1"/>
        <end position="26"/>
    </location>
</feature>
<organism evidence="3 4">
    <name type="scientific">Rhodanobacter glycinis</name>
    <dbReference type="NCBI Taxonomy" id="582702"/>
    <lineage>
        <taxon>Bacteria</taxon>
        <taxon>Pseudomonadati</taxon>
        <taxon>Pseudomonadota</taxon>
        <taxon>Gammaproteobacteria</taxon>
        <taxon>Lysobacterales</taxon>
        <taxon>Rhodanobacteraceae</taxon>
        <taxon>Rhodanobacter</taxon>
    </lineage>
</organism>